<dbReference type="RefSeq" id="XP_044563054.1">
    <property type="nucleotide sequence ID" value="XM_044706096.1"/>
</dbReference>
<comment type="caution">
    <text evidence="2">The sequence shown here is derived from an EMBL/GenBank/DDBJ whole genome shotgun (WGS) entry which is preliminary data.</text>
</comment>
<dbReference type="AlphaFoldDB" id="A0A6A5BV79"/>
<dbReference type="Pfam" id="PF00646">
    <property type="entry name" value="F-box"/>
    <property type="match status" value="1"/>
</dbReference>
<gene>
    <name evidence="2" type="ORF">FDP41_002856</name>
</gene>
<organism evidence="2 3">
    <name type="scientific">Naegleria fowleri</name>
    <name type="common">Brain eating amoeba</name>
    <dbReference type="NCBI Taxonomy" id="5763"/>
    <lineage>
        <taxon>Eukaryota</taxon>
        <taxon>Discoba</taxon>
        <taxon>Heterolobosea</taxon>
        <taxon>Tetramitia</taxon>
        <taxon>Eutetramitia</taxon>
        <taxon>Vahlkampfiidae</taxon>
        <taxon>Naegleria</taxon>
    </lineage>
</organism>
<dbReference type="OrthoDB" id="10380761at2759"/>
<sequence length="520" mass="61552">MIGQALQDPFLIVNIISHLPLFYQHVLKRVSKTFYQIIQNDHHDHIMENYYNCSSLEMHDLKLVELNDYFKFKLHFKMQYPIQVATLLKKMYYLDDHELKWMDKYRKVGKYQFILNDGHCLSIHLTLVGCDHVTCQYLHELENQFRDHSIESVNCLFSQIDFSDAWQYDVSCHCYQTSVSHQISRRVSLFRNNEQVEICINKKSPKIKSLEGFNAYFKKCATNLGICVSLLPKAATISHQLFTSNGELDWNQALFVFRNKLISTCEPTLLAPSLNPYQKHEICTVYSFLFNPVKKLALDTYLRTTKPQLFIKEYQNFLQHDLVHQCQHRFQELLEIAKENEHEVHFILSKQFSTTPLYILEELDALTLSKHKELCKQLNVVQPKIASKRNNKQKMQQKKEINSTTHQETDLSIYSFKKFQLFHWRNDLLLKALSISEEEFHTLKQNQLLKHSKRQHEEDSNIIIVDTSRGKKKNSSSSFKNSFKRVDILTLGDFNLATCKDYYYNDYYCTQPFDEEDNDL</sequence>
<accession>A0A6A5BV79</accession>
<feature type="domain" description="F-box" evidence="1">
    <location>
        <begin position="11"/>
        <end position="41"/>
    </location>
</feature>
<name>A0A6A5BV79_NAEFO</name>
<dbReference type="GeneID" id="68110074"/>
<evidence type="ECO:0000313" key="2">
    <source>
        <dbReference type="EMBL" id="KAF0978341.1"/>
    </source>
</evidence>
<protein>
    <recommendedName>
        <fullName evidence="1">F-box domain-containing protein</fullName>
    </recommendedName>
</protein>
<reference evidence="2 3" key="1">
    <citation type="journal article" date="2019" name="Sci. Rep.">
        <title>Nanopore sequencing improves the draft genome of the human pathogenic amoeba Naegleria fowleri.</title>
        <authorList>
            <person name="Liechti N."/>
            <person name="Schurch N."/>
            <person name="Bruggmann R."/>
            <person name="Wittwer M."/>
        </authorList>
    </citation>
    <scope>NUCLEOTIDE SEQUENCE [LARGE SCALE GENOMIC DNA]</scope>
    <source>
        <strain evidence="2 3">ATCC 30894</strain>
    </source>
</reference>
<evidence type="ECO:0000313" key="3">
    <source>
        <dbReference type="Proteomes" id="UP000444721"/>
    </source>
</evidence>
<dbReference type="InterPro" id="IPR001810">
    <property type="entry name" value="F-box_dom"/>
</dbReference>
<dbReference type="VEuPathDB" id="AmoebaDB:NfTy_056080"/>
<proteinExistence type="predicted"/>
<keyword evidence="3" id="KW-1185">Reference proteome</keyword>
<dbReference type="VEuPathDB" id="AmoebaDB:NF0113420"/>
<dbReference type="Proteomes" id="UP000444721">
    <property type="component" value="Unassembled WGS sequence"/>
</dbReference>
<dbReference type="VEuPathDB" id="AmoebaDB:FDP41_002856"/>
<dbReference type="EMBL" id="VFQX01000030">
    <property type="protein sequence ID" value="KAF0978341.1"/>
    <property type="molecule type" value="Genomic_DNA"/>
</dbReference>
<evidence type="ECO:0000259" key="1">
    <source>
        <dbReference type="Pfam" id="PF00646"/>
    </source>
</evidence>
<dbReference type="OMA" id="QVEICIN"/>